<evidence type="ECO:0000313" key="12">
    <source>
        <dbReference type="EMBL" id="KAF1957322.1"/>
    </source>
</evidence>
<dbReference type="InterPro" id="IPR036291">
    <property type="entry name" value="NAD(P)-bd_dom_sf"/>
</dbReference>
<dbReference type="SUPFAM" id="SSF52151">
    <property type="entry name" value="FabD/lysophospholipase-like"/>
    <property type="match status" value="1"/>
</dbReference>
<evidence type="ECO:0000259" key="9">
    <source>
        <dbReference type="PROSITE" id="PS50075"/>
    </source>
</evidence>
<dbReference type="GO" id="GO:0004315">
    <property type="term" value="F:3-oxoacyl-[acyl-carrier-protein] synthase activity"/>
    <property type="evidence" value="ECO:0007669"/>
    <property type="project" value="InterPro"/>
</dbReference>
<dbReference type="InterPro" id="IPR016035">
    <property type="entry name" value="Acyl_Trfase/lysoPLipase"/>
</dbReference>
<feature type="domain" description="Ketosynthase family 3 (KS3)" evidence="10">
    <location>
        <begin position="32"/>
        <end position="458"/>
    </location>
</feature>
<dbReference type="PROSITE" id="PS00012">
    <property type="entry name" value="PHOSPHOPANTETHEINE"/>
    <property type="match status" value="1"/>
</dbReference>
<dbReference type="PROSITE" id="PS00606">
    <property type="entry name" value="KS3_1"/>
    <property type="match status" value="1"/>
</dbReference>
<dbReference type="SUPFAM" id="SSF53901">
    <property type="entry name" value="Thiolase-like"/>
    <property type="match status" value="1"/>
</dbReference>
<dbReference type="Gene3D" id="3.10.129.110">
    <property type="entry name" value="Polyketide synthase dehydratase"/>
    <property type="match status" value="1"/>
</dbReference>
<dbReference type="SMART" id="SM00827">
    <property type="entry name" value="PKS_AT"/>
    <property type="match status" value="1"/>
</dbReference>
<evidence type="ECO:0000259" key="11">
    <source>
        <dbReference type="PROSITE" id="PS52019"/>
    </source>
</evidence>
<dbReference type="GO" id="GO:0006633">
    <property type="term" value="P:fatty acid biosynthetic process"/>
    <property type="evidence" value="ECO:0007669"/>
    <property type="project" value="InterPro"/>
</dbReference>
<protein>
    <recommendedName>
        <fullName evidence="6">6-methylsalicylic acid synthase</fullName>
        <ecNumber evidence="6">2.3.1.165</ecNumber>
    </recommendedName>
</protein>
<dbReference type="InterPro" id="IPR020841">
    <property type="entry name" value="PKS_Beta-ketoAc_synthase_dom"/>
</dbReference>
<dbReference type="CDD" id="cd00833">
    <property type="entry name" value="PKS"/>
    <property type="match status" value="1"/>
</dbReference>
<sequence length="1799" mass="194059">MGNNEYPPTPVSVSTEDDSPGRSIPSNDASHTHDVAVVGMSCRTAGGNDTPEKLWNFLMEKKHASGEVPKKRWEPWARRDPRNAKILEKTTSKGYFINDLENFDAAFFGISPKEAELMDPHQRLALELAWEALENAGIDPKRLSGSDTGVFMGVDSDDYSRLIMEDLPNVEAWSGIGTAYHGIPNRISYHLDLMGPSAAVDAACASSLVAIHLAYQSIVSGESNVALCGGVNVLVAPGLTHMLQKAGALSPDGVCLSFDDDAHGYARGEGGAIVVLKRLASAMADNDNILAVLKGSASAQDGKTNGIMAPNAKAQELVARQALARAGGIDPLTVSYVEAHATSTSLGDPTEIGAIAKVYGAGRPRDAPCMVGSLKPNVGHLEAAAGAIGFVKAVLAVHKGQMAPQTLFTKANTRVDWDTAGIQVVADPTPWPQTDGLRRAAVCCYGYGGSVSHAILEQTPHAYVDAQLSRNATAATEGAGELEGGVTLVLSSFQEKRLAGQASLLADWLDAEGRAESLHAIASTLAQRRAAQDYRVSFVVTGHDEAIQVLRNFAKGTSGLWTASNRVFGSNIKKDVVWVFSGHGAQWPEMGRGLLENRVFRDAIAALDALVQSEAGFSPLAVLESGDLGGSDRVQVLTYLVQVALSEELRSKGIEPQAIIGHSVGEIAAAVAAGCLTAEEGAIVVSRRAKLYAQVQGQGAMALVHLPFSQVNDELKGRRDVVAAINSSPSSCVVSGETRALEQYVAVLNERGVKTFSVKTDIAFHSPMLDRLVEPLREALTGVLSPRPATVPIYSTSNADPRSEALRDTEYWTTNMVAPVRLNEAVEASISDELRIFLEVATHPIVSHSINETLTAHGLDESAAIGIMKRNTPADRSILHAIAQLHTLGAPVDFKTQLGTNGWAFNLPGTPWVQKPYWKEVETGSIGAAQQHDIDKHTLLGQYTEVAGTDLRVFTSTLDDKTKPYPLTHPLDGTEIIPAAGYCNTFYHATGATVLDGLQLRTPLSMTPDQREVQITVKENILQLSSRSKPSQNSTDSTPQSWTTHSYCKWSTQDMTPFQKTYDIAAVKKRIGTILPNGFAWDFLQKIGVSGIAFPWAVQEHYGNDTEMIVRMDMDPSVSSMPWDSQSWAPFLDAATSVGSSIFFKSPKMRIVSGIDQVQFVSSAPPPKVGYLYIEGANDNIGLAAHISVLSEQGELLAKLQSMRFSDVEAASDRTTGVDKLIHQVAWIPPVFSEKPLSLDHVLVVSDDAELSRIYTDQLKAHAKSLVQVESVHDFKQTAAEEILHRKGAIVLYIPGRIKTIQEVPDKAHALTWETVNILRHLTTLKAPPKLFIITDNIQKATSPSSLAQGPLIGFGRIASEEYPELWGGLIDNEDTSLPLLAIKYVRDQDIIRMQDGLPRVARMRPFTKNQRYEAGSTKTLLPKPEGTYIVTGGFGDLGLEILDFLVEKGARRIVVVSRRSLPSRRQWQHATDQMKPIVDKIQQLEAKGATIHSIALDIGAPDASTKLLDALDNLSLPPVLGVVHAAGISEISLIKDTTSDNFSRVFSPKVAGGLALHSAFPPNTVDFFILFSSTGQLTGTSGQTPYGSANAFLDTLAVHRREQGDNAVAFQWTAWRGMGIANLGEFLDFELASKGITDITVEEGFKAWEETGKYDTDHAVVTRARILDADEPVPIALVSEIVQRRAHSRSSSSASVDSSSTAATSVSGSDERPTGAALKPWVLEKVKGCLSTVLHLDVEEIDDRAAIADLGVDSVMSVGLRMEMQKTLGIKVPPSLLWKEDTVARLVDWVCGQLEEVE</sequence>
<dbReference type="InterPro" id="IPR057326">
    <property type="entry name" value="KR_dom"/>
</dbReference>
<evidence type="ECO:0000256" key="4">
    <source>
        <dbReference type="ARBA" id="ARBA00022737"/>
    </source>
</evidence>
<dbReference type="GO" id="GO:0044550">
    <property type="term" value="P:secondary metabolite biosynthetic process"/>
    <property type="evidence" value="ECO:0007669"/>
    <property type="project" value="TreeGrafter"/>
</dbReference>
<dbReference type="InterPro" id="IPR018201">
    <property type="entry name" value="Ketoacyl_synth_AS"/>
</dbReference>
<dbReference type="InterPro" id="IPR014031">
    <property type="entry name" value="Ketoacyl_synth_C"/>
</dbReference>
<dbReference type="GO" id="GO:0031177">
    <property type="term" value="F:phosphopantetheine binding"/>
    <property type="evidence" value="ECO:0007669"/>
    <property type="project" value="InterPro"/>
</dbReference>
<dbReference type="Proteomes" id="UP000800035">
    <property type="component" value="Unassembled WGS sequence"/>
</dbReference>
<dbReference type="PROSITE" id="PS52019">
    <property type="entry name" value="PKS_MFAS_DH"/>
    <property type="match status" value="1"/>
</dbReference>
<dbReference type="Pfam" id="PF02801">
    <property type="entry name" value="Ketoacyl-synt_C"/>
    <property type="match status" value="1"/>
</dbReference>
<dbReference type="InterPro" id="IPR014030">
    <property type="entry name" value="Ketoacyl_synth_N"/>
</dbReference>
<feature type="region of interest" description="Disordered" evidence="8">
    <location>
        <begin position="1"/>
        <end position="31"/>
    </location>
</feature>
<feature type="compositionally biased region" description="Low complexity" evidence="8">
    <location>
        <begin position="1690"/>
        <end position="1709"/>
    </location>
</feature>
<dbReference type="SMART" id="SM00823">
    <property type="entry name" value="PKS_PP"/>
    <property type="match status" value="1"/>
</dbReference>
<feature type="domain" description="PKS/mFAS DH" evidence="11">
    <location>
        <begin position="937"/>
        <end position="1214"/>
    </location>
</feature>
<dbReference type="InterPro" id="IPR049552">
    <property type="entry name" value="PKS_DH_N"/>
</dbReference>
<dbReference type="Gene3D" id="1.10.1200.10">
    <property type="entry name" value="ACP-like"/>
    <property type="match status" value="1"/>
</dbReference>
<evidence type="ECO:0000256" key="1">
    <source>
        <dbReference type="ARBA" id="ARBA00022450"/>
    </source>
</evidence>
<dbReference type="Pfam" id="PF21089">
    <property type="entry name" value="PKS_DH_N"/>
    <property type="match status" value="1"/>
</dbReference>
<dbReference type="InterPro" id="IPR050091">
    <property type="entry name" value="PKS_NRPS_Biosynth_Enz"/>
</dbReference>
<keyword evidence="13" id="KW-1185">Reference proteome</keyword>
<dbReference type="InterPro" id="IPR014043">
    <property type="entry name" value="Acyl_transferase_dom"/>
</dbReference>
<dbReference type="SUPFAM" id="SSF47336">
    <property type="entry name" value="ACP-like"/>
    <property type="match status" value="1"/>
</dbReference>
<dbReference type="Gene3D" id="3.40.47.10">
    <property type="match status" value="1"/>
</dbReference>
<dbReference type="Gene3D" id="3.40.50.720">
    <property type="entry name" value="NAD(P)-binding Rossmann-like Domain"/>
    <property type="match status" value="1"/>
</dbReference>
<dbReference type="InterPro" id="IPR042104">
    <property type="entry name" value="PKS_dehydratase_sf"/>
</dbReference>
<feature type="region of interest" description="Disordered" evidence="8">
    <location>
        <begin position="1024"/>
        <end position="1043"/>
    </location>
</feature>
<name>A0A6A5U0D5_9PLEO</name>
<accession>A0A6A5U0D5</accession>
<dbReference type="Pfam" id="PF00698">
    <property type="entry name" value="Acyl_transf_1"/>
    <property type="match status" value="1"/>
</dbReference>
<dbReference type="PROSITE" id="PS50075">
    <property type="entry name" value="CARRIER"/>
    <property type="match status" value="1"/>
</dbReference>
<dbReference type="InterPro" id="IPR013968">
    <property type="entry name" value="PKS_KR"/>
</dbReference>
<gene>
    <name evidence="12" type="ORF">CC80DRAFT_503688</name>
</gene>
<dbReference type="EC" id="2.3.1.165" evidence="6"/>
<keyword evidence="4" id="KW-0677">Repeat</keyword>
<proteinExistence type="predicted"/>
<dbReference type="InterPro" id="IPR009081">
    <property type="entry name" value="PP-bd_ACP"/>
</dbReference>
<dbReference type="GO" id="GO:0050641">
    <property type="term" value="F:6-methylsalicylic acid synthase activity"/>
    <property type="evidence" value="ECO:0007669"/>
    <property type="project" value="UniProtKB-EC"/>
</dbReference>
<dbReference type="EMBL" id="ML976989">
    <property type="protein sequence ID" value="KAF1957322.1"/>
    <property type="molecule type" value="Genomic_DNA"/>
</dbReference>
<dbReference type="SUPFAM" id="SSF51735">
    <property type="entry name" value="NAD(P)-binding Rossmann-fold domains"/>
    <property type="match status" value="2"/>
</dbReference>
<dbReference type="Gene3D" id="3.40.366.10">
    <property type="entry name" value="Malonyl-Coenzyme A Acyl Carrier Protein, domain 2"/>
    <property type="match status" value="1"/>
</dbReference>
<dbReference type="SUPFAM" id="SSF55048">
    <property type="entry name" value="Probable ACP-binding domain of malonyl-CoA ACP transacylase"/>
    <property type="match status" value="1"/>
</dbReference>
<evidence type="ECO:0000256" key="5">
    <source>
        <dbReference type="ARBA" id="ARBA00023268"/>
    </source>
</evidence>
<feature type="region of interest" description="Disordered" evidence="8">
    <location>
        <begin position="1690"/>
        <end position="1714"/>
    </location>
</feature>
<dbReference type="InterPro" id="IPR036736">
    <property type="entry name" value="ACP-like_sf"/>
</dbReference>
<dbReference type="GO" id="GO:0004312">
    <property type="term" value="F:fatty acid synthase activity"/>
    <property type="evidence" value="ECO:0007669"/>
    <property type="project" value="TreeGrafter"/>
</dbReference>
<dbReference type="SMART" id="SM00825">
    <property type="entry name" value="PKS_KS"/>
    <property type="match status" value="1"/>
</dbReference>
<dbReference type="PROSITE" id="PS52004">
    <property type="entry name" value="KS3_2"/>
    <property type="match status" value="1"/>
</dbReference>
<dbReference type="PANTHER" id="PTHR43775">
    <property type="entry name" value="FATTY ACID SYNTHASE"/>
    <property type="match status" value="1"/>
</dbReference>
<keyword evidence="5" id="KW-0511">Multifunctional enzyme</keyword>
<feature type="region of interest" description="N-terminal hotdog fold" evidence="7">
    <location>
        <begin position="937"/>
        <end position="1057"/>
    </location>
</feature>
<dbReference type="Pfam" id="PF08659">
    <property type="entry name" value="KR"/>
    <property type="match status" value="1"/>
</dbReference>
<dbReference type="InterPro" id="IPR016036">
    <property type="entry name" value="Malonyl_transacylase_ACP-bd"/>
</dbReference>
<dbReference type="InterPro" id="IPR049900">
    <property type="entry name" value="PKS_mFAS_DH"/>
</dbReference>
<organism evidence="12 13">
    <name type="scientific">Byssothecium circinans</name>
    <dbReference type="NCBI Taxonomy" id="147558"/>
    <lineage>
        <taxon>Eukaryota</taxon>
        <taxon>Fungi</taxon>
        <taxon>Dikarya</taxon>
        <taxon>Ascomycota</taxon>
        <taxon>Pezizomycotina</taxon>
        <taxon>Dothideomycetes</taxon>
        <taxon>Pleosporomycetidae</taxon>
        <taxon>Pleosporales</taxon>
        <taxon>Massarineae</taxon>
        <taxon>Massarinaceae</taxon>
        <taxon>Byssothecium</taxon>
    </lineage>
</organism>
<keyword evidence="3" id="KW-0808">Transferase</keyword>
<dbReference type="Pfam" id="PF00109">
    <property type="entry name" value="ketoacyl-synt"/>
    <property type="match status" value="1"/>
</dbReference>
<dbReference type="Gene3D" id="3.30.70.250">
    <property type="entry name" value="Malonyl-CoA ACP transacylase, ACP-binding"/>
    <property type="match status" value="1"/>
</dbReference>
<evidence type="ECO:0000256" key="8">
    <source>
        <dbReference type="SAM" id="MobiDB-lite"/>
    </source>
</evidence>
<dbReference type="InterPro" id="IPR001227">
    <property type="entry name" value="Ac_transferase_dom_sf"/>
</dbReference>
<evidence type="ECO:0000256" key="3">
    <source>
        <dbReference type="ARBA" id="ARBA00022679"/>
    </source>
</evidence>
<keyword evidence="1" id="KW-0596">Phosphopantetheine</keyword>
<feature type="region of interest" description="C-terminal hotdog fold" evidence="7">
    <location>
        <begin position="1072"/>
        <end position="1214"/>
    </location>
</feature>
<evidence type="ECO:0000313" key="13">
    <source>
        <dbReference type="Proteomes" id="UP000800035"/>
    </source>
</evidence>
<keyword evidence="2" id="KW-0597">Phosphoprotein</keyword>
<evidence type="ECO:0000259" key="10">
    <source>
        <dbReference type="PROSITE" id="PS52004"/>
    </source>
</evidence>
<feature type="active site" description="Proton acceptor; for dehydratase activity" evidence="7">
    <location>
        <position position="969"/>
    </location>
</feature>
<evidence type="ECO:0000256" key="2">
    <source>
        <dbReference type="ARBA" id="ARBA00022553"/>
    </source>
</evidence>
<dbReference type="InterPro" id="IPR054514">
    <property type="entry name" value="RhiE-like_linker"/>
</dbReference>
<dbReference type="SMART" id="SM00822">
    <property type="entry name" value="PKS_KR"/>
    <property type="match status" value="1"/>
</dbReference>
<dbReference type="InterPro" id="IPR020806">
    <property type="entry name" value="PKS_PP-bd"/>
</dbReference>
<feature type="domain" description="Carrier" evidence="9">
    <location>
        <begin position="1721"/>
        <end position="1795"/>
    </location>
</feature>
<dbReference type="InterPro" id="IPR006162">
    <property type="entry name" value="Ppantetheine_attach_site"/>
</dbReference>
<evidence type="ECO:0000256" key="7">
    <source>
        <dbReference type="PROSITE-ProRule" id="PRU01363"/>
    </source>
</evidence>
<evidence type="ECO:0000256" key="6">
    <source>
        <dbReference type="ARBA" id="ARBA00038879"/>
    </source>
</evidence>
<dbReference type="OrthoDB" id="5334845at2759"/>
<dbReference type="PANTHER" id="PTHR43775:SF22">
    <property type="entry name" value="SYNTHASE, PUTATIVE (JCVI)-RELATED"/>
    <property type="match status" value="1"/>
</dbReference>
<dbReference type="SMART" id="SM01294">
    <property type="entry name" value="PKS_PP_betabranch"/>
    <property type="match status" value="1"/>
</dbReference>
<reference evidence="12" key="1">
    <citation type="journal article" date="2020" name="Stud. Mycol.">
        <title>101 Dothideomycetes genomes: a test case for predicting lifestyles and emergence of pathogens.</title>
        <authorList>
            <person name="Haridas S."/>
            <person name="Albert R."/>
            <person name="Binder M."/>
            <person name="Bloem J."/>
            <person name="Labutti K."/>
            <person name="Salamov A."/>
            <person name="Andreopoulos B."/>
            <person name="Baker S."/>
            <person name="Barry K."/>
            <person name="Bills G."/>
            <person name="Bluhm B."/>
            <person name="Cannon C."/>
            <person name="Castanera R."/>
            <person name="Culley D."/>
            <person name="Daum C."/>
            <person name="Ezra D."/>
            <person name="Gonzalez J."/>
            <person name="Henrissat B."/>
            <person name="Kuo A."/>
            <person name="Liang C."/>
            <person name="Lipzen A."/>
            <person name="Lutzoni F."/>
            <person name="Magnuson J."/>
            <person name="Mondo S."/>
            <person name="Nolan M."/>
            <person name="Ohm R."/>
            <person name="Pangilinan J."/>
            <person name="Park H.-J."/>
            <person name="Ramirez L."/>
            <person name="Alfaro M."/>
            <person name="Sun H."/>
            <person name="Tritt A."/>
            <person name="Yoshinaga Y."/>
            <person name="Zwiers L.-H."/>
            <person name="Turgeon B."/>
            <person name="Goodwin S."/>
            <person name="Spatafora J."/>
            <person name="Crous P."/>
            <person name="Grigoriev I."/>
        </authorList>
    </citation>
    <scope>NUCLEOTIDE SEQUENCE</scope>
    <source>
        <strain evidence="12">CBS 675.92</strain>
    </source>
</reference>
<feature type="active site" description="Proton donor; for dehydratase activity" evidence="7">
    <location>
        <position position="1133"/>
    </location>
</feature>
<dbReference type="Pfam" id="PF00550">
    <property type="entry name" value="PP-binding"/>
    <property type="match status" value="1"/>
</dbReference>
<dbReference type="Pfam" id="PF22336">
    <property type="entry name" value="RhiE-like_linker"/>
    <property type="match status" value="1"/>
</dbReference>
<dbReference type="InterPro" id="IPR016039">
    <property type="entry name" value="Thiolase-like"/>
</dbReference>